<feature type="compositionally biased region" description="Low complexity" evidence="6">
    <location>
        <begin position="340"/>
        <end position="354"/>
    </location>
</feature>
<evidence type="ECO:0000256" key="7">
    <source>
        <dbReference type="SAM" id="Phobius"/>
    </source>
</evidence>
<feature type="region of interest" description="Disordered" evidence="6">
    <location>
        <begin position="326"/>
        <end position="380"/>
    </location>
</feature>
<comment type="subcellular location">
    <subcellularLocation>
        <location evidence="1">Nucleus</location>
    </subcellularLocation>
</comment>
<dbReference type="AlphaFoldDB" id="A0A5S9XPP1"/>
<dbReference type="Pfam" id="PF02365">
    <property type="entry name" value="NAM"/>
    <property type="match status" value="1"/>
</dbReference>
<dbReference type="ExpressionAtlas" id="A0A5S9XPP1">
    <property type="expression patterns" value="baseline and differential"/>
</dbReference>
<organism evidence="9 10">
    <name type="scientific">Arabidopsis thaliana</name>
    <name type="common">Mouse-ear cress</name>
    <dbReference type="NCBI Taxonomy" id="3702"/>
    <lineage>
        <taxon>Eukaryota</taxon>
        <taxon>Viridiplantae</taxon>
        <taxon>Streptophyta</taxon>
        <taxon>Embryophyta</taxon>
        <taxon>Tracheophyta</taxon>
        <taxon>Spermatophyta</taxon>
        <taxon>Magnoliopsida</taxon>
        <taxon>eudicotyledons</taxon>
        <taxon>Gunneridae</taxon>
        <taxon>Pentapetalae</taxon>
        <taxon>rosids</taxon>
        <taxon>malvids</taxon>
        <taxon>Brassicales</taxon>
        <taxon>Brassicaceae</taxon>
        <taxon>Camelineae</taxon>
        <taxon>Arabidopsis</taxon>
    </lineage>
</organism>
<keyword evidence="7" id="KW-1133">Transmembrane helix</keyword>
<keyword evidence="5" id="KW-0539">Nucleus</keyword>
<sequence>MMKGLIGYRFSPTGEEVINHYLKNKLLGKYWLVDEAISEINILSHKPSKDLPKLARIQSEDLEWYFFSPIEYTNPNKMKMKRTTGSGFWKPTGVDREIRDKRGNGVVIGIKKTLVYHEGKSPHGVRTPWVMHEYHITCLPHHKRKYVVCQVKYKGEAAEISYEPSPSLVSDSHTVIAINGEPEPELQVEQPGKENLLGMSVDDLIEPMNQQEEPQGPHLAPNDDEFIRGLRHVDRGTVEYLFANEENMDGLSMNDLRIPMIVQQEDLSEWEGFNADTFFSDNNNNYNLNVHHQLTPYGDGYLNAFSGYNEGNPPDHELVMQENRNDHMPRKPVTGTIDYSSDSGSDAGSISTTSYQGTSSPNISVGSSSRHLSSCSSTDSCKDLQTCTDPSIISREIRELTQEVKQEIPRAVDAPMNNESSLVKTEKKGLFIVEDAMERNRKKPRFIYLMKMIIGNIISVLLPVKRLIPVKKL</sequence>
<reference evidence="9 10" key="1">
    <citation type="submission" date="2019-12" db="EMBL/GenBank/DDBJ databases">
        <authorList>
            <person name="Jiao W.-B."/>
            <person name="Schneeberger K."/>
        </authorList>
    </citation>
    <scope>NUCLEOTIDE SEQUENCE [LARGE SCALE GENOMIC DNA]</scope>
    <source>
        <strain evidence="10">cv. C24</strain>
    </source>
</reference>
<keyword evidence="7" id="KW-0472">Membrane</keyword>
<dbReference type="GO" id="GO:0003677">
    <property type="term" value="F:DNA binding"/>
    <property type="evidence" value="ECO:0007669"/>
    <property type="project" value="UniProtKB-KW"/>
</dbReference>
<evidence type="ECO:0000256" key="5">
    <source>
        <dbReference type="ARBA" id="ARBA00023242"/>
    </source>
</evidence>
<dbReference type="InterPro" id="IPR036093">
    <property type="entry name" value="NAC_dom_sf"/>
</dbReference>
<evidence type="ECO:0000313" key="10">
    <source>
        <dbReference type="Proteomes" id="UP000434276"/>
    </source>
</evidence>
<evidence type="ECO:0000313" key="9">
    <source>
        <dbReference type="EMBL" id="CAA0393042.1"/>
    </source>
</evidence>
<dbReference type="GO" id="GO:0016020">
    <property type="term" value="C:membrane"/>
    <property type="evidence" value="ECO:0007669"/>
    <property type="project" value="UniProtKB-ARBA"/>
</dbReference>
<keyword evidence="3" id="KW-0238">DNA-binding</keyword>
<dbReference type="EMBL" id="CACSHJ010000095">
    <property type="protein sequence ID" value="CAA0393042.1"/>
    <property type="molecule type" value="Genomic_DNA"/>
</dbReference>
<keyword evidence="2" id="KW-0805">Transcription regulation</keyword>
<evidence type="ECO:0000256" key="6">
    <source>
        <dbReference type="SAM" id="MobiDB-lite"/>
    </source>
</evidence>
<dbReference type="GO" id="GO:0006355">
    <property type="term" value="P:regulation of DNA-templated transcription"/>
    <property type="evidence" value="ECO:0007669"/>
    <property type="project" value="InterPro"/>
</dbReference>
<name>A0A5S9XPP1_ARATH</name>
<dbReference type="Gene3D" id="2.170.150.80">
    <property type="entry name" value="NAC domain"/>
    <property type="match status" value="1"/>
</dbReference>
<proteinExistence type="predicted"/>
<accession>A0A5S9XPP1</accession>
<keyword evidence="4" id="KW-0804">Transcription</keyword>
<feature type="domain" description="NAC" evidence="8">
    <location>
        <begin position="4"/>
        <end position="154"/>
    </location>
</feature>
<evidence type="ECO:0000256" key="2">
    <source>
        <dbReference type="ARBA" id="ARBA00023015"/>
    </source>
</evidence>
<evidence type="ECO:0000256" key="4">
    <source>
        <dbReference type="ARBA" id="ARBA00023163"/>
    </source>
</evidence>
<keyword evidence="7" id="KW-0812">Transmembrane</keyword>
<dbReference type="Proteomes" id="UP000434276">
    <property type="component" value="Unassembled WGS sequence"/>
</dbReference>
<evidence type="ECO:0000259" key="8">
    <source>
        <dbReference type="PROSITE" id="PS51005"/>
    </source>
</evidence>
<dbReference type="GO" id="GO:0005634">
    <property type="term" value="C:nucleus"/>
    <property type="evidence" value="ECO:0007669"/>
    <property type="project" value="UniProtKB-SubCell"/>
</dbReference>
<dbReference type="SUPFAM" id="SSF101941">
    <property type="entry name" value="NAC domain"/>
    <property type="match status" value="1"/>
</dbReference>
<dbReference type="InterPro" id="IPR003441">
    <property type="entry name" value="NAC-dom"/>
</dbReference>
<protein>
    <recommendedName>
        <fullName evidence="8">NAC domain-containing protein</fullName>
    </recommendedName>
</protein>
<feature type="compositionally biased region" description="Low complexity" evidence="6">
    <location>
        <begin position="364"/>
        <end position="379"/>
    </location>
</feature>
<gene>
    <name evidence="9" type="ORF">C24_LOCUS16810</name>
</gene>
<dbReference type="PROSITE" id="PS51005">
    <property type="entry name" value="NAC"/>
    <property type="match status" value="1"/>
</dbReference>
<evidence type="ECO:0000256" key="1">
    <source>
        <dbReference type="ARBA" id="ARBA00004123"/>
    </source>
</evidence>
<dbReference type="PANTHER" id="PTHR31989">
    <property type="entry name" value="NAC DOMAIN-CONTAINING PROTEIN 82-RELATED"/>
    <property type="match status" value="1"/>
</dbReference>
<evidence type="ECO:0000256" key="3">
    <source>
        <dbReference type="ARBA" id="ARBA00023125"/>
    </source>
</evidence>
<feature type="transmembrane region" description="Helical" evidence="7">
    <location>
        <begin position="446"/>
        <end position="464"/>
    </location>
</feature>
<dbReference type="FunFam" id="2.170.150.80:FF:000012">
    <property type="entry name" value="NAC with transmembrane motif1"/>
    <property type="match status" value="1"/>
</dbReference>
<dbReference type="OrthoDB" id="10280780at2759"/>